<dbReference type="Proteomes" id="UP000605013">
    <property type="component" value="Unassembled WGS sequence"/>
</dbReference>
<keyword evidence="1" id="KW-0732">Signal</keyword>
<evidence type="ECO:0000313" key="2">
    <source>
        <dbReference type="EMBL" id="MBL7558166.1"/>
    </source>
</evidence>
<comment type="caution">
    <text evidence="2">The sequence shown here is derived from an EMBL/GenBank/DDBJ whole genome shotgun (WGS) entry which is preliminary data.</text>
</comment>
<feature type="signal peptide" evidence="1">
    <location>
        <begin position="1"/>
        <end position="25"/>
    </location>
</feature>
<proteinExistence type="predicted"/>
<sequence length="57" mass="5968">MKTLKITLVALFSIVLLSAVSTLNDAPTASSETTVKPVEVKLLATSGIKKNKIPTQG</sequence>
<evidence type="ECO:0000313" key="3">
    <source>
        <dbReference type="Proteomes" id="UP000605013"/>
    </source>
</evidence>
<feature type="chain" id="PRO_5046857191" evidence="1">
    <location>
        <begin position="26"/>
        <end position="57"/>
    </location>
</feature>
<name>A0ABS1WGB6_9FLAO</name>
<reference evidence="2 3" key="1">
    <citation type="submission" date="2020-12" db="EMBL/GenBank/DDBJ databases">
        <title>Olleya sediminilitoris sp. nov., isolated from a tidal flat.</title>
        <authorList>
            <person name="Park S."/>
            <person name="Yoon J.-H."/>
        </authorList>
    </citation>
    <scope>NUCLEOTIDE SEQUENCE [LARGE SCALE GENOMIC DNA]</scope>
    <source>
        <strain evidence="2 3">YSTF-M6</strain>
    </source>
</reference>
<dbReference type="RefSeq" id="WP_157260464.1">
    <property type="nucleotide sequence ID" value="NZ_JAEMEF010000001.1"/>
</dbReference>
<gene>
    <name evidence="2" type="ORF">JAO71_00005</name>
</gene>
<keyword evidence="3" id="KW-1185">Reference proteome</keyword>
<dbReference type="EMBL" id="JAEMEF010000001">
    <property type="protein sequence ID" value="MBL7558166.1"/>
    <property type="molecule type" value="Genomic_DNA"/>
</dbReference>
<organism evidence="2 3">
    <name type="scientific">Olleya sediminilitoris</name>
    <dbReference type="NCBI Taxonomy" id="2795739"/>
    <lineage>
        <taxon>Bacteria</taxon>
        <taxon>Pseudomonadati</taxon>
        <taxon>Bacteroidota</taxon>
        <taxon>Flavobacteriia</taxon>
        <taxon>Flavobacteriales</taxon>
        <taxon>Flavobacteriaceae</taxon>
    </lineage>
</organism>
<accession>A0ABS1WGB6</accession>
<evidence type="ECO:0000256" key="1">
    <source>
        <dbReference type="SAM" id="SignalP"/>
    </source>
</evidence>
<protein>
    <submittedName>
        <fullName evidence="2">Uncharacterized protein</fullName>
    </submittedName>
</protein>